<dbReference type="GO" id="GO:0000785">
    <property type="term" value="C:chromatin"/>
    <property type="evidence" value="ECO:0007669"/>
    <property type="project" value="EnsemblFungi"/>
</dbReference>
<dbReference type="PANTHER" id="PTHR12772:SF0">
    <property type="entry name" value="DNA REPLICATION COMPLEX GINS PROTEIN PSF2"/>
    <property type="match status" value="1"/>
</dbReference>
<dbReference type="InterPro" id="IPR021151">
    <property type="entry name" value="GINS_A"/>
</dbReference>
<dbReference type="GO" id="GO:0007059">
    <property type="term" value="P:chromosome segregation"/>
    <property type="evidence" value="ECO:0007669"/>
    <property type="project" value="UniProtKB-KW"/>
</dbReference>
<dbReference type="SUPFAM" id="SSF160059">
    <property type="entry name" value="PriA/YqbF domain"/>
    <property type="match status" value="1"/>
</dbReference>
<dbReference type="GO" id="GO:0033260">
    <property type="term" value="P:nuclear DNA replication"/>
    <property type="evidence" value="ECO:0007669"/>
    <property type="project" value="EnsemblFungi"/>
</dbReference>
<name>A0A0W4ZRA4_PNEJ7</name>
<dbReference type="InterPro" id="IPR036224">
    <property type="entry name" value="GINS_bundle-like_dom_sf"/>
</dbReference>
<comment type="subunit">
    <text evidence="7">Component of the GINS complex.</text>
</comment>
<dbReference type="CDD" id="cd11712">
    <property type="entry name" value="GINS_A_psf2"/>
    <property type="match status" value="1"/>
</dbReference>
<accession>A0A0W4ZRA4</accession>
<dbReference type="AlphaFoldDB" id="A0A0W4ZRA4"/>
<dbReference type="Gene3D" id="3.40.5.50">
    <property type="match status" value="1"/>
</dbReference>
<gene>
    <name evidence="10" type="ORF">T551_01457</name>
</gene>
<dbReference type="GO" id="GO:0043596">
    <property type="term" value="C:nuclear replication fork"/>
    <property type="evidence" value="ECO:0007669"/>
    <property type="project" value="EnsemblFungi"/>
</dbReference>
<dbReference type="Proteomes" id="UP000053447">
    <property type="component" value="Unassembled WGS sequence"/>
</dbReference>
<dbReference type="FunFam" id="1.20.58.1020:FF:000001">
    <property type="entry name" value="DNA replication complex GINS protein PSF2"/>
    <property type="match status" value="1"/>
</dbReference>
<evidence type="ECO:0000256" key="5">
    <source>
        <dbReference type="ARBA" id="ARBA00022829"/>
    </source>
</evidence>
<dbReference type="InterPro" id="IPR007257">
    <property type="entry name" value="GINS_Psf2"/>
</dbReference>
<protein>
    <recommendedName>
        <fullName evidence="3 7">DNA replication complex GINS protein PSF2</fullName>
    </recommendedName>
</protein>
<evidence type="ECO:0000313" key="11">
    <source>
        <dbReference type="Proteomes" id="UP000053447"/>
    </source>
</evidence>
<dbReference type="FunFam" id="3.40.5.50:FF:000001">
    <property type="entry name" value="DNA replication complex GINS protein PSF2"/>
    <property type="match status" value="1"/>
</dbReference>
<comment type="caution">
    <text evidence="10">The sequence shown here is derived from an EMBL/GenBank/DDBJ whole genome shotgun (WGS) entry which is preliminary data.</text>
</comment>
<evidence type="ECO:0000256" key="3">
    <source>
        <dbReference type="ARBA" id="ARBA00015139"/>
    </source>
</evidence>
<proteinExistence type="inferred from homology"/>
<dbReference type="RefSeq" id="XP_018229895.1">
    <property type="nucleotide sequence ID" value="XM_018373720.1"/>
</dbReference>
<dbReference type="eggNOG" id="KOG4071">
    <property type="taxonomic scope" value="Eukaryota"/>
</dbReference>
<dbReference type="EMBL" id="LFWA01000006">
    <property type="protein sequence ID" value="KTW30905.1"/>
    <property type="molecule type" value="Genomic_DNA"/>
</dbReference>
<dbReference type="SUPFAM" id="SSF158573">
    <property type="entry name" value="GINS helical bundle-like"/>
    <property type="match status" value="1"/>
</dbReference>
<feature type="domain" description="GINS subunit" evidence="8">
    <location>
        <begin position="75"/>
        <end position="177"/>
    </location>
</feature>
<evidence type="ECO:0000256" key="7">
    <source>
        <dbReference type="PIRNR" id="PIRNR028998"/>
    </source>
</evidence>
<organism evidence="10 11">
    <name type="scientific">Pneumocystis jirovecii (strain RU7)</name>
    <name type="common">Human pneumocystis pneumonia agent</name>
    <dbReference type="NCBI Taxonomy" id="1408657"/>
    <lineage>
        <taxon>Eukaryota</taxon>
        <taxon>Fungi</taxon>
        <taxon>Dikarya</taxon>
        <taxon>Ascomycota</taxon>
        <taxon>Taphrinomycotina</taxon>
        <taxon>Pneumocystomycetes</taxon>
        <taxon>Pneumocystaceae</taxon>
        <taxon>Pneumocystis</taxon>
    </lineage>
</organism>
<keyword evidence="4 7" id="KW-0235">DNA replication</keyword>
<dbReference type="OrthoDB" id="1938138at2759"/>
<evidence type="ECO:0000259" key="9">
    <source>
        <dbReference type="Pfam" id="PF25005"/>
    </source>
</evidence>
<comment type="similarity">
    <text evidence="2 7">Belongs to the GINS2/PSF2 family.</text>
</comment>
<evidence type="ECO:0000256" key="6">
    <source>
        <dbReference type="ARBA" id="ARBA00023242"/>
    </source>
</evidence>
<dbReference type="STRING" id="1408657.A0A0W4ZRA4"/>
<dbReference type="GeneID" id="28939975"/>
<keyword evidence="5" id="KW-0159">Chromosome partition</keyword>
<reference evidence="11" key="1">
    <citation type="journal article" date="2016" name="Nat. Commun.">
        <title>Genome analysis of three Pneumocystis species reveals adaptation mechanisms to life exclusively in mammalian hosts.</title>
        <authorList>
            <person name="Ma L."/>
            <person name="Chen Z."/>
            <person name="Huang D.W."/>
            <person name="Kutty G."/>
            <person name="Ishihara M."/>
            <person name="Wang H."/>
            <person name="Abouelleil A."/>
            <person name="Bishop L."/>
            <person name="Davey E."/>
            <person name="Deng R."/>
            <person name="Deng X."/>
            <person name="Fan L."/>
            <person name="Fantoni G."/>
            <person name="Fitzgerald M."/>
            <person name="Gogineni E."/>
            <person name="Goldberg J.M."/>
            <person name="Handley G."/>
            <person name="Hu X."/>
            <person name="Huber C."/>
            <person name="Jiao X."/>
            <person name="Jones K."/>
            <person name="Levin J.Z."/>
            <person name="Liu Y."/>
            <person name="Macdonald P."/>
            <person name="Melnikov A."/>
            <person name="Raley C."/>
            <person name="Sassi M."/>
            <person name="Sherman B.T."/>
            <person name="Song X."/>
            <person name="Sykes S."/>
            <person name="Tran B."/>
            <person name="Walsh L."/>
            <person name="Xia Y."/>
            <person name="Yang J."/>
            <person name="Young S."/>
            <person name="Zeng Q."/>
            <person name="Zheng X."/>
            <person name="Stephens R."/>
            <person name="Nusbaum C."/>
            <person name="Birren B.W."/>
            <person name="Azadi P."/>
            <person name="Lempicki R.A."/>
            <person name="Cuomo C.A."/>
            <person name="Kovacs J.A."/>
        </authorList>
    </citation>
    <scope>NUCLEOTIDE SEQUENCE [LARGE SCALE GENOMIC DNA]</scope>
    <source>
        <strain evidence="11">RU7</strain>
    </source>
</reference>
<feature type="domain" description="DNA replication complex GINS protein PSF2 N-terminal" evidence="9">
    <location>
        <begin position="12"/>
        <end position="71"/>
    </location>
</feature>
<dbReference type="GO" id="GO:0000811">
    <property type="term" value="C:GINS complex"/>
    <property type="evidence" value="ECO:0007669"/>
    <property type="project" value="EnsemblFungi"/>
</dbReference>
<dbReference type="Gene3D" id="1.20.58.1020">
    <property type="match status" value="1"/>
</dbReference>
<dbReference type="CDD" id="cd21694">
    <property type="entry name" value="GINS_B_Psf2"/>
    <property type="match status" value="1"/>
</dbReference>
<dbReference type="GO" id="GO:0071162">
    <property type="term" value="C:CMG complex"/>
    <property type="evidence" value="ECO:0007669"/>
    <property type="project" value="EnsemblFungi"/>
</dbReference>
<keyword evidence="11" id="KW-1185">Reference proteome</keyword>
<dbReference type="PIRSF" id="PIRSF028998">
    <property type="entry name" value="GINS_Psf2_subgr"/>
    <property type="match status" value="1"/>
</dbReference>
<comment type="subcellular location">
    <subcellularLocation>
        <location evidence="1 7">Nucleus</location>
    </subcellularLocation>
</comment>
<dbReference type="InterPro" id="IPR056784">
    <property type="entry name" value="PSF2_N"/>
</dbReference>
<dbReference type="GO" id="GO:0000727">
    <property type="term" value="P:double-strand break repair via break-induced replication"/>
    <property type="evidence" value="ECO:0007669"/>
    <property type="project" value="EnsemblFungi"/>
</dbReference>
<evidence type="ECO:0000313" key="10">
    <source>
        <dbReference type="EMBL" id="KTW30905.1"/>
    </source>
</evidence>
<dbReference type="PANTHER" id="PTHR12772">
    <property type="entry name" value="DNA REPLICATION COMPLEX GINS PROTEIN PSF2"/>
    <property type="match status" value="1"/>
</dbReference>
<evidence type="ECO:0000256" key="2">
    <source>
        <dbReference type="ARBA" id="ARBA00010565"/>
    </source>
</evidence>
<keyword evidence="6 7" id="KW-0539">Nucleus</keyword>
<evidence type="ECO:0000256" key="1">
    <source>
        <dbReference type="ARBA" id="ARBA00004123"/>
    </source>
</evidence>
<sequence>MALKSAQIFSFTPSEIAFIAESSLIEIIPLQTMDALPLIGENIPQFNPPHRVTVPLWMAVFLKRQKRANILPPSWLSQEILQDFLDEENKPGNGFSPLPLQWLEISNILLEVASDDMDQPDLIRRLLRDLRETRQGKTRQGLSSLNETHLQMDNLGSMEINEIRPFFAKSMDQMRRLNALSIDNEDMMNEMDE</sequence>
<dbReference type="VEuPathDB" id="FungiDB:T551_01457"/>
<evidence type="ECO:0000259" key="8">
    <source>
        <dbReference type="Pfam" id="PF05916"/>
    </source>
</evidence>
<dbReference type="Pfam" id="PF05916">
    <property type="entry name" value="Sld5"/>
    <property type="match status" value="1"/>
</dbReference>
<evidence type="ECO:0000256" key="4">
    <source>
        <dbReference type="ARBA" id="ARBA00022705"/>
    </source>
</evidence>
<dbReference type="Pfam" id="PF25005">
    <property type="entry name" value="PSF2_N"/>
    <property type="match status" value="1"/>
</dbReference>